<reference evidence="7" key="2">
    <citation type="journal article" date="2013" name="Nat. Struct. Mol. Biol.">
        <title>The crystal structure of the eukaryotic 40S ribosomal subunit in complex with eIF1 and eIF1A.</title>
        <authorList>
            <person name="Weisser M."/>
            <person name="Voigts-Hoffmann F."/>
            <person name="Rabl J."/>
            <person name="Leibundgut M."/>
            <person name="Ban N."/>
        </authorList>
    </citation>
    <scope>X-RAY CRYSTALLOGRAPHY (3.70 ANGSTROMS) IN COMPLEX WITH ZN(2+)</scope>
</reference>
<dbReference type="InterPro" id="IPR038551">
    <property type="entry name" value="Ribosomal_eS26_sf"/>
</dbReference>
<feature type="compositionally biased region" description="Basic residues" evidence="5">
    <location>
        <begin position="97"/>
        <end position="107"/>
    </location>
</feature>
<dbReference type="SMR" id="E6PBU4"/>
<dbReference type="GO" id="GO:0003729">
    <property type="term" value="F:mRNA binding"/>
    <property type="evidence" value="ECO:0007669"/>
    <property type="project" value="TreeGrafter"/>
</dbReference>
<sequence length="119" mass="13810">MPVKRRNAGRSQKNRGHTRTVPCTNCGRQVAKDKAVKRYTVRDMVDPSSKRDIQQKLAFENEKQGIPKLYVKLQYCISCAIHSRVVRVRCAEDRRIRRPPIRNRKPQVVKTDATAPKKQ</sequence>
<comment type="similarity">
    <text evidence="1 4">Belongs to the eukaryotic ribosomal protein eS26 family.</text>
</comment>
<dbReference type="InterPro" id="IPR047864">
    <property type="entry name" value="Ribosomal_eS26_CS"/>
</dbReference>
<feature type="compositionally biased region" description="Basic residues" evidence="5">
    <location>
        <begin position="1"/>
        <end position="18"/>
    </location>
</feature>
<keyword evidence="2 4" id="KW-0689">Ribosomal protein</keyword>
<dbReference type="PROSITE" id="PS00733">
    <property type="entry name" value="RIBOSOMAL_S26E"/>
    <property type="match status" value="1"/>
</dbReference>
<dbReference type="PDB" id="4BTS">
    <property type="method" value="X-ray"/>
    <property type="resolution" value="3.70 A"/>
    <property type="chains" value="A5/B5/C5/D5=1-119"/>
</dbReference>
<dbReference type="PANTHER" id="PTHR12538:SF0">
    <property type="entry name" value="40S RIBOSOMAL PROTEIN S26"/>
    <property type="match status" value="1"/>
</dbReference>
<feature type="binding site" evidence="7 8">
    <location>
        <position position="76"/>
    </location>
    <ligand>
        <name>Zn(2+)</name>
        <dbReference type="ChEBI" id="CHEBI:29105"/>
    </ligand>
</feature>
<dbReference type="PDBsum" id="4BTS"/>
<evidence type="ECO:0000256" key="5">
    <source>
        <dbReference type="SAM" id="MobiDB-lite"/>
    </source>
</evidence>
<evidence type="ECO:0007829" key="8">
    <source>
        <dbReference type="PDB" id="4V5O"/>
    </source>
</evidence>
<dbReference type="GO" id="GO:0046872">
    <property type="term" value="F:metal ion binding"/>
    <property type="evidence" value="ECO:0007669"/>
    <property type="project" value="UniProtKB-KW"/>
</dbReference>
<keyword evidence="7 8" id="KW-0862">Zinc</keyword>
<dbReference type="Pfam" id="PF01283">
    <property type="entry name" value="Ribosomal_S26e"/>
    <property type="match status" value="1"/>
</dbReference>
<evidence type="ECO:0007829" key="7">
    <source>
        <dbReference type="PDB" id="4BTS"/>
    </source>
</evidence>
<feature type="binding site" evidence="7 8">
    <location>
        <position position="23"/>
    </location>
    <ligand>
        <name>Zn(2+)</name>
        <dbReference type="ChEBI" id="CHEBI:29105"/>
    </ligand>
</feature>
<dbReference type="PANTHER" id="PTHR12538">
    <property type="entry name" value="40S RIBOSOMAL PROTEIN S26"/>
    <property type="match status" value="1"/>
</dbReference>
<evidence type="ECO:0000256" key="2">
    <source>
        <dbReference type="ARBA" id="ARBA00022980"/>
    </source>
</evidence>
<evidence type="ECO:0000256" key="1">
    <source>
        <dbReference type="ARBA" id="ARBA00008596"/>
    </source>
</evidence>
<dbReference type="Gene3D" id="3.30.1740.20">
    <property type="entry name" value="Ribosomal protein S26e"/>
    <property type="match status" value="1"/>
</dbReference>
<name>E6PBU4_TETTH</name>
<proteinExistence type="evidence at protein level"/>
<organism evidence="6">
    <name type="scientific">Tetrahymena thermophila</name>
    <dbReference type="NCBI Taxonomy" id="5911"/>
    <lineage>
        <taxon>Eukaryota</taxon>
        <taxon>Sar</taxon>
        <taxon>Alveolata</taxon>
        <taxon>Ciliophora</taxon>
        <taxon>Intramacronucleata</taxon>
        <taxon>Oligohymenophorea</taxon>
        <taxon>Hymenostomatida</taxon>
        <taxon>Tetrahymenina</taxon>
        <taxon>Tetrahymenidae</taxon>
        <taxon>Tetrahymena</taxon>
    </lineage>
</organism>
<evidence type="ECO:0000256" key="3">
    <source>
        <dbReference type="ARBA" id="ARBA00023274"/>
    </source>
</evidence>
<keyword evidence="3 4" id="KW-0687">Ribonucleoprotein</keyword>
<feature type="binding site" evidence="7 8">
    <location>
        <position position="79"/>
    </location>
    <ligand>
        <name>Zn(2+)</name>
        <dbReference type="ChEBI" id="CHEBI:29105"/>
    </ligand>
</feature>
<dbReference type="PDB" id="4V5O">
    <property type="method" value="X-ray"/>
    <property type="resolution" value="3.93 A"/>
    <property type="chains" value="A5/B5=1-119"/>
</dbReference>
<dbReference type="AlphaFoldDB" id="E6PBU4"/>
<keyword evidence="7 8" id="KW-0002">3D-structure</keyword>
<dbReference type="EMBL" id="BK007933">
    <property type="protein sequence ID" value="DAA33990.1"/>
    <property type="molecule type" value="mRNA"/>
</dbReference>
<dbReference type="IntAct" id="E6PBU4">
    <property type="interactions" value="1"/>
</dbReference>
<evidence type="ECO:0000256" key="4">
    <source>
        <dbReference type="RuleBase" id="RU363128"/>
    </source>
</evidence>
<dbReference type="InterPro" id="IPR000892">
    <property type="entry name" value="Ribosomal_eS26"/>
</dbReference>
<feature type="region of interest" description="Disordered" evidence="5">
    <location>
        <begin position="97"/>
        <end position="119"/>
    </location>
</feature>
<dbReference type="GO" id="GO:0006412">
    <property type="term" value="P:translation"/>
    <property type="evidence" value="ECO:0007669"/>
    <property type="project" value="InterPro"/>
</dbReference>
<protein>
    <recommendedName>
        <fullName evidence="4">40S ribosomal protein S26</fullName>
    </recommendedName>
</protein>
<dbReference type="GO" id="GO:0003735">
    <property type="term" value="F:structural constituent of ribosome"/>
    <property type="evidence" value="ECO:0007669"/>
    <property type="project" value="InterPro"/>
</dbReference>
<dbReference type="GO" id="GO:0022627">
    <property type="term" value="C:cytosolic small ribosomal subunit"/>
    <property type="evidence" value="ECO:0007669"/>
    <property type="project" value="TreeGrafter"/>
</dbReference>
<dbReference type="PDBsum" id="4V5O"/>
<evidence type="ECO:0000313" key="6">
    <source>
        <dbReference type="EMBL" id="DAA33990.1"/>
    </source>
</evidence>
<keyword evidence="7 8" id="KW-0479">Metal-binding</keyword>
<accession>E6PBU4</accession>
<feature type="region of interest" description="Disordered" evidence="5">
    <location>
        <begin position="1"/>
        <end position="24"/>
    </location>
</feature>
<feature type="binding site" evidence="7 8">
    <location>
        <position position="26"/>
    </location>
    <ligand>
        <name>Zn(2+)</name>
        <dbReference type="ChEBI" id="CHEBI:29105"/>
    </ligand>
</feature>
<reference evidence="6 8" key="1">
    <citation type="journal article" date="2011" name="Science">
        <title>Crystal structure of the eukaryotic 40S ribosomal subunit in complex with initiation factor 1.</title>
        <authorList>
            <person name="Rabl J."/>
            <person name="Leibundgut M."/>
            <person name="Ataide S.F."/>
            <person name="Haag A."/>
            <person name="Ban N."/>
        </authorList>
    </citation>
    <scope>NUCLEOTIDE SEQUENCE</scope>
</reference>